<dbReference type="SUPFAM" id="SSF46785">
    <property type="entry name" value="Winged helix' DNA-binding domain"/>
    <property type="match status" value="1"/>
</dbReference>
<organism evidence="4 5">
    <name type="scientific">Phytohabitans houttuyneae</name>
    <dbReference type="NCBI Taxonomy" id="1076126"/>
    <lineage>
        <taxon>Bacteria</taxon>
        <taxon>Bacillati</taxon>
        <taxon>Actinomycetota</taxon>
        <taxon>Actinomycetes</taxon>
        <taxon>Micromonosporales</taxon>
        <taxon>Micromonosporaceae</taxon>
    </lineage>
</organism>
<dbReference type="Pfam" id="PF02481">
    <property type="entry name" value="DNA_processg_A"/>
    <property type="match status" value="1"/>
</dbReference>
<accession>A0A6V8K3K3</accession>
<dbReference type="Proteomes" id="UP000482800">
    <property type="component" value="Unassembled WGS sequence"/>
</dbReference>
<evidence type="ECO:0000313" key="4">
    <source>
        <dbReference type="EMBL" id="GFJ78100.1"/>
    </source>
</evidence>
<comment type="caution">
    <text evidence="4">The sequence shown here is derived from an EMBL/GenBank/DDBJ whole genome shotgun (WGS) entry which is preliminary data.</text>
</comment>
<evidence type="ECO:0000313" key="5">
    <source>
        <dbReference type="Proteomes" id="UP000482800"/>
    </source>
</evidence>
<dbReference type="SUPFAM" id="SSF102405">
    <property type="entry name" value="MCP/YpsA-like"/>
    <property type="match status" value="1"/>
</dbReference>
<reference evidence="4 5" key="2">
    <citation type="submission" date="2020-03" db="EMBL/GenBank/DDBJ databases">
        <authorList>
            <person name="Ichikawa N."/>
            <person name="Kimura A."/>
            <person name="Kitahashi Y."/>
            <person name="Uohara A."/>
        </authorList>
    </citation>
    <scope>NUCLEOTIDE SEQUENCE [LARGE SCALE GENOMIC DNA]</scope>
    <source>
        <strain evidence="4 5">NBRC 108639</strain>
    </source>
</reference>
<sequence>MKEDVRLARIALHWLIEPGNEAVHRMVNANGPVRALERLVEGDVPDEQLRGAAAARMVAGDPRKVAEAALDRAERLGARIVIPEDDEWPQPVRDLTRLLGRPAKDRIDRDVAPPLCLWVRGVPRLDEALTRSVAVVGARASTHYGEHVATTLAFELAEREWTVVSGGAHGIDAAAHRGALNAGGLTVAVLACGVDKPYPSGNTGLFDRIADGGLLISEWPPGTVPVRHRFLIRNRVIAAATRGTVVVEASARSGASQTLRRAIALDRRPMVVPGPVTSAMSVGCHGLIRDYPEVRLVAGVDHVLEEVGRIGELAPRPRGPERPHDGLDIESAMVLESVPRRGSAGPDELAAKAGLDIRTAMRKLTLLESMGFVARRAGGYTLAPKPARARAGSGAEPAPAAVGGTRSGPPMDHEAGAAP</sequence>
<feature type="region of interest" description="Disordered" evidence="2">
    <location>
        <begin position="383"/>
        <end position="419"/>
    </location>
</feature>
<dbReference type="AlphaFoldDB" id="A0A6V8K3K3"/>
<protein>
    <submittedName>
        <fullName evidence="4">Putative DNA processing protein DprA</fullName>
    </submittedName>
</protein>
<dbReference type="InterPro" id="IPR057666">
    <property type="entry name" value="DrpA_SLOG"/>
</dbReference>
<dbReference type="InterPro" id="IPR036390">
    <property type="entry name" value="WH_DNA-bd_sf"/>
</dbReference>
<name>A0A6V8K3K3_9ACTN</name>
<dbReference type="PANTHER" id="PTHR43022:SF1">
    <property type="entry name" value="PROTEIN SMF"/>
    <property type="match status" value="1"/>
</dbReference>
<reference evidence="4 5" key="1">
    <citation type="submission" date="2020-03" db="EMBL/GenBank/DDBJ databases">
        <title>Whole genome shotgun sequence of Phytohabitans houttuyneae NBRC 108639.</title>
        <authorList>
            <person name="Komaki H."/>
            <person name="Tamura T."/>
        </authorList>
    </citation>
    <scope>NUCLEOTIDE SEQUENCE [LARGE SCALE GENOMIC DNA]</scope>
    <source>
        <strain evidence="4 5">NBRC 108639</strain>
    </source>
</reference>
<proteinExistence type="inferred from homology"/>
<gene>
    <name evidence="4" type="primary">dprA_2</name>
    <name evidence="4" type="ORF">Phou_022800</name>
</gene>
<feature type="domain" description="Smf/DprA SLOG" evidence="3">
    <location>
        <begin position="82"/>
        <end position="307"/>
    </location>
</feature>
<dbReference type="GO" id="GO:0009294">
    <property type="term" value="P:DNA-mediated transformation"/>
    <property type="evidence" value="ECO:0007669"/>
    <property type="project" value="InterPro"/>
</dbReference>
<dbReference type="Gene3D" id="3.40.50.450">
    <property type="match status" value="1"/>
</dbReference>
<evidence type="ECO:0000256" key="1">
    <source>
        <dbReference type="ARBA" id="ARBA00006525"/>
    </source>
</evidence>
<comment type="similarity">
    <text evidence="1">Belongs to the DprA/Smf family.</text>
</comment>
<evidence type="ECO:0000259" key="3">
    <source>
        <dbReference type="Pfam" id="PF02481"/>
    </source>
</evidence>
<dbReference type="PANTHER" id="PTHR43022">
    <property type="entry name" value="PROTEIN SMF"/>
    <property type="match status" value="1"/>
</dbReference>
<dbReference type="NCBIfam" id="TIGR00732">
    <property type="entry name" value="dprA"/>
    <property type="match status" value="1"/>
</dbReference>
<keyword evidence="5" id="KW-1185">Reference proteome</keyword>
<dbReference type="EMBL" id="BLPF01000001">
    <property type="protein sequence ID" value="GFJ78100.1"/>
    <property type="molecule type" value="Genomic_DNA"/>
</dbReference>
<evidence type="ECO:0000256" key="2">
    <source>
        <dbReference type="SAM" id="MobiDB-lite"/>
    </source>
</evidence>
<dbReference type="InterPro" id="IPR003488">
    <property type="entry name" value="DprA"/>
</dbReference>